<dbReference type="Pfam" id="PF12833">
    <property type="entry name" value="HTH_18"/>
    <property type="match status" value="1"/>
</dbReference>
<sequence>MGQILSLRYYRQDVIAHSHEHPQVVISLSGKLDFEVDGRASRLHRQHLMVIPAGTHHTCESAQGSQCLVLDVPDQDWLGQSLGQHADASRRLLDSAARLSLAPNQLQLVDWLATSPVSDPLIARQGAILLLASLNTLAPDLPQSKGLPFAALNAYIDQHAAYALQVADLARIAGLSCARLHSRFVTECGQTPMDYIRQRRLHSALNLLRRSTLAIGEVASRVGYTSQSAFAAAMLREFGASPSVLRRESGDN</sequence>
<comment type="caution">
    <text evidence="6">The sequence shown here is derived from an EMBL/GenBank/DDBJ whole genome shotgun (WGS) entry which is preliminary data.</text>
</comment>
<dbReference type="PANTHER" id="PTHR46796:SF10">
    <property type="entry name" value="TRANSCRIPTIONAL ACTIVATOR FEAR"/>
    <property type="match status" value="1"/>
</dbReference>
<proteinExistence type="predicted"/>
<accession>A0A853ZYP0</accession>
<dbReference type="InterPro" id="IPR018060">
    <property type="entry name" value="HTH_AraC"/>
</dbReference>
<dbReference type="RefSeq" id="WP_073509255.1">
    <property type="nucleotide sequence ID" value="NZ_MPJD01000012.1"/>
</dbReference>
<dbReference type="GO" id="GO:0003700">
    <property type="term" value="F:DNA-binding transcription factor activity"/>
    <property type="evidence" value="ECO:0007669"/>
    <property type="project" value="InterPro"/>
</dbReference>
<dbReference type="AlphaFoldDB" id="A0A853ZYP0"/>
<feature type="domain" description="HTH araC/xylS-type" evidence="5">
    <location>
        <begin position="150"/>
        <end position="248"/>
    </location>
</feature>
<evidence type="ECO:0000313" key="7">
    <source>
        <dbReference type="Proteomes" id="UP000185990"/>
    </source>
</evidence>
<keyword evidence="1" id="KW-0805">Transcription regulation</keyword>
<organism evidence="6 7">
    <name type="scientific">Pseudomonas versuta</name>
    <dbReference type="NCBI Taxonomy" id="1788301"/>
    <lineage>
        <taxon>Bacteria</taxon>
        <taxon>Pseudomonadati</taxon>
        <taxon>Pseudomonadota</taxon>
        <taxon>Gammaproteobacteria</taxon>
        <taxon>Pseudomonadales</taxon>
        <taxon>Pseudomonadaceae</taxon>
        <taxon>Pseudomonas</taxon>
    </lineage>
</organism>
<comment type="function">
    <text evidence="4">Regulatory protein of the TOL plasmid xyl operons. XylS activates the xylXYZLTEGFJQKIH operon required for the degradation of toluene, m-xylene and p-xylene.</text>
</comment>
<dbReference type="Gene3D" id="2.60.120.10">
    <property type="entry name" value="Jelly Rolls"/>
    <property type="match status" value="1"/>
</dbReference>
<name>A0A853ZYP0_9PSED</name>
<dbReference type="PROSITE" id="PS01124">
    <property type="entry name" value="HTH_ARAC_FAMILY_2"/>
    <property type="match status" value="1"/>
</dbReference>
<evidence type="ECO:0000256" key="1">
    <source>
        <dbReference type="ARBA" id="ARBA00023015"/>
    </source>
</evidence>
<dbReference type="InterPro" id="IPR014710">
    <property type="entry name" value="RmlC-like_jellyroll"/>
</dbReference>
<dbReference type="InterPro" id="IPR009057">
    <property type="entry name" value="Homeodomain-like_sf"/>
</dbReference>
<dbReference type="Proteomes" id="UP000185990">
    <property type="component" value="Unassembled WGS sequence"/>
</dbReference>
<reference evidence="6 7" key="1">
    <citation type="submission" date="2016-11" db="EMBL/GenBank/DDBJ databases">
        <title>Draft genome of Pseudomonas versuta A4R1.12.</title>
        <authorList>
            <person name="See-Too W.-S."/>
        </authorList>
    </citation>
    <scope>NUCLEOTIDE SEQUENCE [LARGE SCALE GENOMIC DNA]</scope>
    <source>
        <strain evidence="6 7">A4R1.12</strain>
    </source>
</reference>
<gene>
    <name evidence="6" type="ORF">BOH74_06620</name>
</gene>
<dbReference type="Pfam" id="PF07883">
    <property type="entry name" value="Cupin_2"/>
    <property type="match status" value="1"/>
</dbReference>
<dbReference type="InterPro" id="IPR050204">
    <property type="entry name" value="AraC_XylS_family_regulators"/>
</dbReference>
<evidence type="ECO:0000313" key="6">
    <source>
        <dbReference type="EMBL" id="OKA26279.1"/>
    </source>
</evidence>
<dbReference type="GO" id="GO:0043565">
    <property type="term" value="F:sequence-specific DNA binding"/>
    <property type="evidence" value="ECO:0007669"/>
    <property type="project" value="InterPro"/>
</dbReference>
<evidence type="ECO:0000259" key="5">
    <source>
        <dbReference type="PROSITE" id="PS01124"/>
    </source>
</evidence>
<evidence type="ECO:0000256" key="2">
    <source>
        <dbReference type="ARBA" id="ARBA00023125"/>
    </source>
</evidence>
<dbReference type="SMART" id="SM00342">
    <property type="entry name" value="HTH_ARAC"/>
    <property type="match status" value="1"/>
</dbReference>
<dbReference type="EMBL" id="MPJD01000012">
    <property type="protein sequence ID" value="OKA26279.1"/>
    <property type="molecule type" value="Genomic_DNA"/>
</dbReference>
<dbReference type="SUPFAM" id="SSF46689">
    <property type="entry name" value="Homeodomain-like"/>
    <property type="match status" value="2"/>
</dbReference>
<keyword evidence="3" id="KW-0804">Transcription</keyword>
<protein>
    <submittedName>
        <fullName evidence="6">AraC family transcriptional regulator</fullName>
    </submittedName>
</protein>
<evidence type="ECO:0000256" key="3">
    <source>
        <dbReference type="ARBA" id="ARBA00023163"/>
    </source>
</evidence>
<dbReference type="SUPFAM" id="SSF51182">
    <property type="entry name" value="RmlC-like cupins"/>
    <property type="match status" value="1"/>
</dbReference>
<dbReference type="InterPro" id="IPR013096">
    <property type="entry name" value="Cupin_2"/>
</dbReference>
<keyword evidence="2" id="KW-0238">DNA-binding</keyword>
<dbReference type="InterPro" id="IPR011051">
    <property type="entry name" value="RmlC_Cupin_sf"/>
</dbReference>
<dbReference type="PANTHER" id="PTHR46796">
    <property type="entry name" value="HTH-TYPE TRANSCRIPTIONAL ACTIVATOR RHAS-RELATED"/>
    <property type="match status" value="1"/>
</dbReference>
<evidence type="ECO:0000256" key="4">
    <source>
        <dbReference type="ARBA" id="ARBA00037345"/>
    </source>
</evidence>
<dbReference type="Gene3D" id="1.10.10.60">
    <property type="entry name" value="Homeodomain-like"/>
    <property type="match status" value="1"/>
</dbReference>